<dbReference type="OrthoDB" id="6242525at2759"/>
<proteinExistence type="predicted"/>
<sequence>MIARFHHASVRVIRCIFHVDNYLRHLTNAYFCTDSLHSNSSTFPKSLKPKQKREHNTYELFMRDQEKPVQEHLEKETLSSDDASLQSLEKYLYDPTRTIDELLAVDIRPLPSVVRLTCLEAVFERSRTSQLNLMKTKALSKNGKKGSENWPEKYLSMEHIARWDNWDLGIDPLIQQSFEPDWLRSPRFELLILATVGSANQLPLSRLLNLAGHLRYLWRYYDPMVFASVLRLLTSQINELGLREIFRLASVIREIPRLSSGTDSLVEKSQDSSTTKAMLILSQEADLLRTSIIMQTLSRVSGLEEFEAVNLLRLTEELNASLKPAERARLLTNVESSLILNPQQQSLYTVVYICTRLSLLSTYRKGIVNRCLGQLRRKLHLAHRFPGTDQSRWLSTAVTALANLSVGAPQAVGQSGDSVTWFAQLPVMPNASIPLEFTTANSHPGVDLGSTLSVDWIQEIFTDLTGYLVNRPDNSSDSRGLSFHLEVAYCLALLGYCANSIVEQAYTFKTNTANGASLPRHPPFLSLIELLIGPWTTLVLDSVNLHNVGWLPRVEWQFYYRLALELFKTLSPSDSGSADQHSIYVAVKNVQVTGLAEMLRARLGTDNALDILTFSRCQWEDQNPHSYFSDILFKKESTKSRGMSKLALCFVCQKRDLYVNRPLDSLLKVYRDNAAEVPILVFDYSTWAGLDASGQLTKCDEFLTELAQAMLNAPGVQTAQLRTWIPEVT</sequence>
<dbReference type="AlphaFoldDB" id="A0A8J4T0L9"/>
<name>A0A8J4T0L9_9TREM</name>
<gene>
    <name evidence="1" type="ORF">PHET_04905</name>
</gene>
<evidence type="ECO:0000313" key="2">
    <source>
        <dbReference type="Proteomes" id="UP000748531"/>
    </source>
</evidence>
<keyword evidence="2" id="KW-1185">Reference proteome</keyword>
<reference evidence="1" key="1">
    <citation type="submission" date="2019-05" db="EMBL/GenBank/DDBJ databases">
        <title>Annotation for the trematode Paragonimus heterotremus.</title>
        <authorList>
            <person name="Choi Y.-J."/>
        </authorList>
    </citation>
    <scope>NUCLEOTIDE SEQUENCE</scope>
    <source>
        <strain evidence="1">LC</strain>
    </source>
</reference>
<comment type="caution">
    <text evidence="1">The sequence shown here is derived from an EMBL/GenBank/DDBJ whole genome shotgun (WGS) entry which is preliminary data.</text>
</comment>
<protein>
    <submittedName>
        <fullName evidence="1">Uncharacterized protein</fullName>
    </submittedName>
</protein>
<dbReference type="EMBL" id="LUCH01002529">
    <property type="protein sequence ID" value="KAF5401360.1"/>
    <property type="molecule type" value="Genomic_DNA"/>
</dbReference>
<evidence type="ECO:0000313" key="1">
    <source>
        <dbReference type="EMBL" id="KAF5401360.1"/>
    </source>
</evidence>
<accession>A0A8J4T0L9</accession>
<dbReference type="Proteomes" id="UP000748531">
    <property type="component" value="Unassembled WGS sequence"/>
</dbReference>
<organism evidence="1 2">
    <name type="scientific">Paragonimus heterotremus</name>
    <dbReference type="NCBI Taxonomy" id="100268"/>
    <lineage>
        <taxon>Eukaryota</taxon>
        <taxon>Metazoa</taxon>
        <taxon>Spiralia</taxon>
        <taxon>Lophotrochozoa</taxon>
        <taxon>Platyhelminthes</taxon>
        <taxon>Trematoda</taxon>
        <taxon>Digenea</taxon>
        <taxon>Plagiorchiida</taxon>
        <taxon>Troglotremata</taxon>
        <taxon>Troglotrematidae</taxon>
        <taxon>Paragonimus</taxon>
    </lineage>
</organism>